<proteinExistence type="predicted"/>
<comment type="caution">
    <text evidence="2">The sequence shown here is derived from an EMBL/GenBank/DDBJ whole genome shotgun (WGS) entry which is preliminary data.</text>
</comment>
<keyword evidence="3" id="KW-1185">Reference proteome</keyword>
<dbReference type="EMBL" id="JAKOGI010001617">
    <property type="protein sequence ID" value="KAJ8424730.1"/>
    <property type="molecule type" value="Genomic_DNA"/>
</dbReference>
<protein>
    <submittedName>
        <fullName evidence="2">Uncharacterized protein</fullName>
    </submittedName>
</protein>
<reference evidence="2" key="1">
    <citation type="submission" date="2022-04" db="EMBL/GenBank/DDBJ databases">
        <title>Carnegiea gigantea Genome sequencing and assembly v2.</title>
        <authorList>
            <person name="Copetti D."/>
            <person name="Sanderson M.J."/>
            <person name="Burquez A."/>
            <person name="Wojciechowski M.F."/>
        </authorList>
    </citation>
    <scope>NUCLEOTIDE SEQUENCE</scope>
    <source>
        <strain evidence="2">SGP5-SGP5p</strain>
        <tissue evidence="2">Aerial part</tissue>
    </source>
</reference>
<sequence length="284" mass="31631">MSQEEEGSKNNPKKPLTEKEKGDKSLKGVGNGDESIKKSAEKEMVAESLPGKVEKFQMTAIDVYLTLDVPIVENKFLKSISLPSTKNIKRITILSSLLKYVKDMSQITSQDWCQFILEKLISNVRHYKERKAAKVVHFDGPLFFVIASSPIQQVMDQAKQELKKASSISSFTLVLGVSQPDTQSPVPTSRSVPDQNIVRETDNDKDDDDDAPLRFPLRQTSSVNCDLSIKEPPENKSKAGEKSAHKKGEGICKEKGRPPPKLEEGFNPLNSKGDAIKFRLKETT</sequence>
<feature type="compositionally biased region" description="Basic and acidic residues" evidence="1">
    <location>
        <begin position="228"/>
        <end position="264"/>
    </location>
</feature>
<accession>A0A9Q1JMN3</accession>
<evidence type="ECO:0000313" key="2">
    <source>
        <dbReference type="EMBL" id="KAJ8424730.1"/>
    </source>
</evidence>
<feature type="compositionally biased region" description="Basic and acidic residues" evidence="1">
    <location>
        <begin position="274"/>
        <end position="284"/>
    </location>
</feature>
<evidence type="ECO:0000313" key="3">
    <source>
        <dbReference type="Proteomes" id="UP001153076"/>
    </source>
</evidence>
<dbReference type="OrthoDB" id="1838056at2759"/>
<dbReference type="AlphaFoldDB" id="A0A9Q1JMN3"/>
<feature type="compositionally biased region" description="Basic and acidic residues" evidence="1">
    <location>
        <begin position="15"/>
        <end position="26"/>
    </location>
</feature>
<evidence type="ECO:0000256" key="1">
    <source>
        <dbReference type="SAM" id="MobiDB-lite"/>
    </source>
</evidence>
<feature type="region of interest" description="Disordered" evidence="1">
    <location>
        <begin position="1"/>
        <end position="41"/>
    </location>
</feature>
<feature type="compositionally biased region" description="Polar residues" evidence="1">
    <location>
        <begin position="179"/>
        <end position="194"/>
    </location>
</feature>
<feature type="region of interest" description="Disordered" evidence="1">
    <location>
        <begin position="178"/>
        <end position="284"/>
    </location>
</feature>
<organism evidence="2 3">
    <name type="scientific">Carnegiea gigantea</name>
    <dbReference type="NCBI Taxonomy" id="171969"/>
    <lineage>
        <taxon>Eukaryota</taxon>
        <taxon>Viridiplantae</taxon>
        <taxon>Streptophyta</taxon>
        <taxon>Embryophyta</taxon>
        <taxon>Tracheophyta</taxon>
        <taxon>Spermatophyta</taxon>
        <taxon>Magnoliopsida</taxon>
        <taxon>eudicotyledons</taxon>
        <taxon>Gunneridae</taxon>
        <taxon>Pentapetalae</taxon>
        <taxon>Caryophyllales</taxon>
        <taxon>Cactineae</taxon>
        <taxon>Cactaceae</taxon>
        <taxon>Cactoideae</taxon>
        <taxon>Echinocereeae</taxon>
        <taxon>Carnegiea</taxon>
    </lineage>
</organism>
<dbReference type="Proteomes" id="UP001153076">
    <property type="component" value="Unassembled WGS sequence"/>
</dbReference>
<name>A0A9Q1JMN3_9CARY</name>
<gene>
    <name evidence="2" type="ORF">Cgig2_011962</name>
</gene>